<dbReference type="Proteomes" id="UP001597508">
    <property type="component" value="Unassembled WGS sequence"/>
</dbReference>
<dbReference type="SUPFAM" id="SSF88874">
    <property type="entry name" value="Receptor-binding domain of short tail fibre protein gp12"/>
    <property type="match status" value="1"/>
</dbReference>
<gene>
    <name evidence="1" type="ORF">ACFSRZ_14360</name>
</gene>
<dbReference type="EMBL" id="JBHULH010000011">
    <property type="protein sequence ID" value="MFD2568556.1"/>
    <property type="molecule type" value="Genomic_DNA"/>
</dbReference>
<sequence>MIWSGNAADIPHGWVLCDGTTPGTVDLRSRFIVAASNTASTISDKSVGPFNLNSQGGNNSLPLQITNMPNGWPSVYDPGHTHASCLNIRQGGVQGNPPNNNTQAYLQTGGKTVDEQLGPFISSTVSSNISIAEKGQGVAINNMPAYYALCFIQKI</sequence>
<protein>
    <recommendedName>
        <fullName evidence="3">Tail fiber protein</fullName>
    </recommendedName>
</protein>
<evidence type="ECO:0000313" key="2">
    <source>
        <dbReference type="Proteomes" id="UP001597508"/>
    </source>
</evidence>
<comment type="caution">
    <text evidence="1">The sequence shown here is derived from an EMBL/GenBank/DDBJ whole genome shotgun (WGS) entry which is preliminary data.</text>
</comment>
<keyword evidence="2" id="KW-1185">Reference proteome</keyword>
<organism evidence="1 2">
    <name type="scientific">Pseudotenacibaculum haliotis</name>
    <dbReference type="NCBI Taxonomy" id="1862138"/>
    <lineage>
        <taxon>Bacteria</taxon>
        <taxon>Pseudomonadati</taxon>
        <taxon>Bacteroidota</taxon>
        <taxon>Flavobacteriia</taxon>
        <taxon>Flavobacteriales</taxon>
        <taxon>Flavobacteriaceae</taxon>
        <taxon>Pseudotenacibaculum</taxon>
    </lineage>
</organism>
<evidence type="ECO:0000313" key="1">
    <source>
        <dbReference type="EMBL" id="MFD2568556.1"/>
    </source>
</evidence>
<accession>A0ABW5LWW9</accession>
<name>A0ABW5LWW9_9FLAO</name>
<evidence type="ECO:0008006" key="3">
    <source>
        <dbReference type="Google" id="ProtNLM"/>
    </source>
</evidence>
<proteinExistence type="predicted"/>
<reference evidence="2" key="1">
    <citation type="journal article" date="2019" name="Int. J. Syst. Evol. Microbiol.">
        <title>The Global Catalogue of Microorganisms (GCM) 10K type strain sequencing project: providing services to taxonomists for standard genome sequencing and annotation.</title>
        <authorList>
            <consortium name="The Broad Institute Genomics Platform"/>
            <consortium name="The Broad Institute Genome Sequencing Center for Infectious Disease"/>
            <person name="Wu L."/>
            <person name="Ma J."/>
        </authorList>
    </citation>
    <scope>NUCLEOTIDE SEQUENCE [LARGE SCALE GENOMIC DNA]</scope>
    <source>
        <strain evidence="2">KCTC 52127</strain>
    </source>
</reference>
<dbReference type="RefSeq" id="WP_379667262.1">
    <property type="nucleotide sequence ID" value="NZ_JBHULH010000011.1"/>
</dbReference>